<keyword evidence="5" id="KW-0521">NADP</keyword>
<evidence type="ECO:0000256" key="12">
    <source>
        <dbReference type="SAM" id="Phobius"/>
    </source>
</evidence>
<keyword evidence="4" id="KW-0256">Endoplasmic reticulum</keyword>
<evidence type="ECO:0000259" key="13">
    <source>
        <dbReference type="SMART" id="SM00822"/>
    </source>
</evidence>
<keyword evidence="12" id="KW-1133">Transmembrane helix</keyword>
<dbReference type="GeneID" id="54419096"/>
<comment type="pathway">
    <text evidence="3">Sphingolipid metabolism.</text>
</comment>
<evidence type="ECO:0000256" key="4">
    <source>
        <dbReference type="ARBA" id="ARBA00022824"/>
    </source>
</evidence>
<dbReference type="RefSeq" id="XP_033539153.1">
    <property type="nucleotide sequence ID" value="XM_033678526.1"/>
</dbReference>
<dbReference type="InterPro" id="IPR045022">
    <property type="entry name" value="KDSR-like"/>
</dbReference>
<dbReference type="PRINTS" id="PR00081">
    <property type="entry name" value="GDHRDH"/>
</dbReference>
<evidence type="ECO:0000313" key="16">
    <source>
        <dbReference type="RefSeq" id="XP_033539153.1"/>
    </source>
</evidence>
<dbReference type="OrthoDB" id="10267115at2759"/>
<proteinExistence type="predicted"/>
<comment type="function">
    <text evidence="10">Catalyzes the reduction of 3'-oxosphinganine (3-ketodihydrosphingosine/KDS) to sphinganine (dihydrosphingosine/DHS), the second step of de novo sphingolipid biosynthesis.</text>
</comment>
<dbReference type="Pfam" id="PF00106">
    <property type="entry name" value="adh_short"/>
    <property type="match status" value="1"/>
</dbReference>
<comment type="pathway">
    <text evidence="2">Lipid metabolism; sphingolipid metabolism.</text>
</comment>
<dbReference type="InterPro" id="IPR036291">
    <property type="entry name" value="NAD(P)-bd_dom_sf"/>
</dbReference>
<evidence type="ECO:0000256" key="5">
    <source>
        <dbReference type="ARBA" id="ARBA00022857"/>
    </source>
</evidence>
<evidence type="ECO:0000256" key="11">
    <source>
        <dbReference type="ARBA" id="ARBA00048930"/>
    </source>
</evidence>
<keyword evidence="12" id="KW-0812">Transmembrane</keyword>
<dbReference type="SUPFAM" id="SSF51735">
    <property type="entry name" value="NAD(P)-binding Rossmann-fold domains"/>
    <property type="match status" value="1"/>
</dbReference>
<dbReference type="SMART" id="SM00822">
    <property type="entry name" value="PKS_KR"/>
    <property type="match status" value="1"/>
</dbReference>
<sequence length="361" mass="39272">MAFEVSIQVLVFVTLLTIAAYIGMGWFSRKSHFQVNGQTVLITGASQGLGEAIGYLLASKGANVIIVARDVSKLQKALEFIRSGAKSPSQRFEYLSADVTSEDENNKLLAKATEWNNGNPPDIIWACAGVSHPGLFMDISTKTLRDQMDINYWAATYLLHGALKIWLGPLLDGSSSATTTSRSPSSPAGKKKPRHFILTSSVLAYCGIAGYSPYSPAKAALRSLCDTLRQELQLYTGAYSSHPDFRPVDIRMTTPANILSPGFENENKVKHPVTKMLEEGDPAQTPKVVAQALVEGLENGEYMPTTTLLSWAMKAGSLNGSPRMLGDVLLSGLAGWIYYFVGPDMEDKVRKFGQQRGVRVS</sequence>
<accession>A0A6G1GHR3</accession>
<evidence type="ECO:0000256" key="9">
    <source>
        <dbReference type="ARBA" id="ARBA00026112"/>
    </source>
</evidence>
<feature type="transmembrane region" description="Helical" evidence="12">
    <location>
        <begin position="6"/>
        <end position="27"/>
    </location>
</feature>
<dbReference type="CDD" id="cd08939">
    <property type="entry name" value="KDSR-like_SDR_c"/>
    <property type="match status" value="1"/>
</dbReference>
<keyword evidence="6" id="KW-0746">Sphingolipid metabolism</keyword>
<dbReference type="GO" id="GO:0006666">
    <property type="term" value="P:3-keto-sphinganine metabolic process"/>
    <property type="evidence" value="ECO:0007669"/>
    <property type="project" value="InterPro"/>
</dbReference>
<dbReference type="EC" id="1.1.1.102" evidence="9"/>
<evidence type="ECO:0000256" key="10">
    <source>
        <dbReference type="ARBA" id="ARBA00044737"/>
    </source>
</evidence>
<comment type="subcellular location">
    <subcellularLocation>
        <location evidence="1">Endoplasmic reticulum</location>
    </subcellularLocation>
</comment>
<reference evidence="14 16" key="1">
    <citation type="submission" date="2020-01" db="EMBL/GenBank/DDBJ databases">
        <authorList>
            <consortium name="DOE Joint Genome Institute"/>
            <person name="Haridas S."/>
            <person name="Albert R."/>
            <person name="Binder M."/>
            <person name="Bloem J."/>
            <person name="Labutti K."/>
            <person name="Salamov A."/>
            <person name="Andreopoulos B."/>
            <person name="Baker S.E."/>
            <person name="Barry K."/>
            <person name="Bills G."/>
            <person name="Bluhm B.H."/>
            <person name="Cannon C."/>
            <person name="Castanera R."/>
            <person name="Culley D.E."/>
            <person name="Daum C."/>
            <person name="Ezra D."/>
            <person name="Gonzalez J.B."/>
            <person name="Henrissat B."/>
            <person name="Kuo A."/>
            <person name="Liang C."/>
            <person name="Lipzen A."/>
            <person name="Lutzoni F."/>
            <person name="Magnuson J."/>
            <person name="Mondo S."/>
            <person name="Nolan M."/>
            <person name="Ohm R."/>
            <person name="Pangilinan J."/>
            <person name="Park H.-J."/>
            <person name="Ramirez L."/>
            <person name="Alfaro M."/>
            <person name="Sun H."/>
            <person name="Tritt A."/>
            <person name="Yoshinaga Y."/>
            <person name="Zwiers L.-H."/>
            <person name="Turgeon B.G."/>
            <person name="Goodwin S.B."/>
            <person name="Spatafora J.W."/>
            <person name="Crous P.W."/>
            <person name="Grigoriev I.V."/>
        </authorList>
    </citation>
    <scope>NUCLEOTIDE SEQUENCE</scope>
    <source>
        <strain evidence="14 16">CBS 781.70</strain>
    </source>
</reference>
<evidence type="ECO:0000256" key="3">
    <source>
        <dbReference type="ARBA" id="ARBA00004991"/>
    </source>
</evidence>
<dbReference type="PANTHER" id="PTHR43550:SF3">
    <property type="entry name" value="3-KETODIHYDROSPHINGOSINE REDUCTASE"/>
    <property type="match status" value="1"/>
</dbReference>
<name>A0A6G1GHR3_9PEZI</name>
<dbReference type="EMBL" id="ML975149">
    <property type="protein sequence ID" value="KAF1817522.1"/>
    <property type="molecule type" value="Genomic_DNA"/>
</dbReference>
<evidence type="ECO:0000256" key="7">
    <source>
        <dbReference type="ARBA" id="ARBA00023002"/>
    </source>
</evidence>
<dbReference type="InterPro" id="IPR057326">
    <property type="entry name" value="KR_dom"/>
</dbReference>
<dbReference type="GO" id="GO:0047560">
    <property type="term" value="F:3-dehydrosphinganine reductase activity"/>
    <property type="evidence" value="ECO:0007669"/>
    <property type="project" value="UniProtKB-EC"/>
</dbReference>
<protein>
    <recommendedName>
        <fullName evidence="9">3-dehydrosphinganine reductase</fullName>
        <ecNumber evidence="9">1.1.1.102</ecNumber>
    </recommendedName>
</protein>
<keyword evidence="8" id="KW-0443">Lipid metabolism</keyword>
<keyword evidence="15" id="KW-1185">Reference proteome</keyword>
<keyword evidence="7" id="KW-0560">Oxidoreductase</keyword>
<comment type="catalytic activity">
    <reaction evidence="11">
        <text>sphinganine + NADP(+) = 3-oxosphinganine + NADPH + H(+)</text>
        <dbReference type="Rhea" id="RHEA:22640"/>
        <dbReference type="ChEBI" id="CHEBI:15378"/>
        <dbReference type="ChEBI" id="CHEBI:57783"/>
        <dbReference type="ChEBI" id="CHEBI:57817"/>
        <dbReference type="ChEBI" id="CHEBI:58299"/>
        <dbReference type="ChEBI" id="CHEBI:58349"/>
        <dbReference type="EC" id="1.1.1.102"/>
    </reaction>
    <physiologicalReaction direction="right-to-left" evidence="11">
        <dbReference type="Rhea" id="RHEA:22642"/>
    </physiologicalReaction>
</comment>
<keyword evidence="12" id="KW-0472">Membrane</keyword>
<dbReference type="InterPro" id="IPR002347">
    <property type="entry name" value="SDR_fam"/>
</dbReference>
<gene>
    <name evidence="14 16" type="ORF">P152DRAFT_454108</name>
</gene>
<evidence type="ECO:0000256" key="6">
    <source>
        <dbReference type="ARBA" id="ARBA00022919"/>
    </source>
</evidence>
<dbReference type="Gene3D" id="3.40.50.720">
    <property type="entry name" value="NAD(P)-binding Rossmann-like Domain"/>
    <property type="match status" value="1"/>
</dbReference>
<dbReference type="Proteomes" id="UP000504638">
    <property type="component" value="Unplaced"/>
</dbReference>
<evidence type="ECO:0000256" key="1">
    <source>
        <dbReference type="ARBA" id="ARBA00004240"/>
    </source>
</evidence>
<reference evidence="16" key="3">
    <citation type="submission" date="2025-04" db="UniProtKB">
        <authorList>
            <consortium name="RefSeq"/>
        </authorList>
    </citation>
    <scope>IDENTIFICATION</scope>
    <source>
        <strain evidence="16">CBS 781.70</strain>
    </source>
</reference>
<dbReference type="GO" id="GO:0030148">
    <property type="term" value="P:sphingolipid biosynthetic process"/>
    <property type="evidence" value="ECO:0007669"/>
    <property type="project" value="InterPro"/>
</dbReference>
<evidence type="ECO:0000313" key="15">
    <source>
        <dbReference type="Proteomes" id="UP000504638"/>
    </source>
</evidence>
<reference evidence="16" key="2">
    <citation type="submission" date="2020-04" db="EMBL/GenBank/DDBJ databases">
        <authorList>
            <consortium name="NCBI Genome Project"/>
        </authorList>
    </citation>
    <scope>NUCLEOTIDE SEQUENCE</scope>
    <source>
        <strain evidence="16">CBS 781.70</strain>
    </source>
</reference>
<feature type="domain" description="Ketoreductase" evidence="13">
    <location>
        <begin position="38"/>
        <end position="246"/>
    </location>
</feature>
<organism evidence="14">
    <name type="scientific">Eremomyces bilateralis CBS 781.70</name>
    <dbReference type="NCBI Taxonomy" id="1392243"/>
    <lineage>
        <taxon>Eukaryota</taxon>
        <taxon>Fungi</taxon>
        <taxon>Dikarya</taxon>
        <taxon>Ascomycota</taxon>
        <taxon>Pezizomycotina</taxon>
        <taxon>Dothideomycetes</taxon>
        <taxon>Dothideomycetes incertae sedis</taxon>
        <taxon>Eremomycetales</taxon>
        <taxon>Eremomycetaceae</taxon>
        <taxon>Eremomyces</taxon>
    </lineage>
</organism>
<evidence type="ECO:0000313" key="14">
    <source>
        <dbReference type="EMBL" id="KAF1817522.1"/>
    </source>
</evidence>
<evidence type="ECO:0000256" key="2">
    <source>
        <dbReference type="ARBA" id="ARBA00004760"/>
    </source>
</evidence>
<dbReference type="AlphaFoldDB" id="A0A6G1GHR3"/>
<dbReference type="PANTHER" id="PTHR43550">
    <property type="entry name" value="3-KETODIHYDROSPHINGOSINE REDUCTASE"/>
    <property type="match status" value="1"/>
</dbReference>
<dbReference type="GO" id="GO:0005789">
    <property type="term" value="C:endoplasmic reticulum membrane"/>
    <property type="evidence" value="ECO:0007669"/>
    <property type="project" value="TreeGrafter"/>
</dbReference>
<evidence type="ECO:0000256" key="8">
    <source>
        <dbReference type="ARBA" id="ARBA00023098"/>
    </source>
</evidence>